<name>A0A031JPY3_9SPHN</name>
<gene>
    <name evidence="1" type="ORF">BV97_04655</name>
</gene>
<protein>
    <submittedName>
        <fullName evidence="1">Uncharacterized protein</fullName>
    </submittedName>
</protein>
<reference evidence="1 2" key="1">
    <citation type="submission" date="2014-03" db="EMBL/GenBank/DDBJ databases">
        <title>Whole genome sequence of Novosphingobium resinovorum KF1.</title>
        <authorList>
            <person name="Gan H.M."/>
            <person name="Gan H.Y."/>
            <person name="Chew T.H."/>
            <person name="Savka M.A."/>
        </authorList>
    </citation>
    <scope>NUCLEOTIDE SEQUENCE [LARGE SCALE GENOMIC DNA]</scope>
    <source>
        <strain evidence="1 2">KF1</strain>
    </source>
</reference>
<accession>A0A031JPY3</accession>
<sequence>MSKIGSNQKTPMRATYDLAGPTVEDDVQRLISRYGREAVKAAIKSQAKPKKGRKAEQDWPELKDVLEADARLWLEGGDPFTARTNYSIAKAFADRNPGHSHPGTMKRITRKLLQRRIWMTLVTAENLSRDAYSHLAHLRALERLMEKDPRPIWDASLADAKACIASYHSKHGRMPRSEMTMRDVEEGARVSATMIPEAILPPSLGDKLMSAFPIVGTHQ</sequence>
<evidence type="ECO:0000313" key="1">
    <source>
        <dbReference type="EMBL" id="EZP74917.1"/>
    </source>
</evidence>
<dbReference type="EMBL" id="JFYZ01000040">
    <property type="protein sequence ID" value="EZP74917.1"/>
    <property type="molecule type" value="Genomic_DNA"/>
</dbReference>
<dbReference type="RefSeq" id="WP_155986440.1">
    <property type="nucleotide sequence ID" value="NZ_JFYZ01000040.1"/>
</dbReference>
<evidence type="ECO:0000313" key="2">
    <source>
        <dbReference type="Proteomes" id="UP000024329"/>
    </source>
</evidence>
<organism evidence="1 2">
    <name type="scientific">Novosphingobium resinovorum</name>
    <dbReference type="NCBI Taxonomy" id="158500"/>
    <lineage>
        <taxon>Bacteria</taxon>
        <taxon>Pseudomonadati</taxon>
        <taxon>Pseudomonadota</taxon>
        <taxon>Alphaproteobacteria</taxon>
        <taxon>Sphingomonadales</taxon>
        <taxon>Sphingomonadaceae</taxon>
        <taxon>Novosphingobium</taxon>
    </lineage>
</organism>
<comment type="caution">
    <text evidence="1">The sequence shown here is derived from an EMBL/GenBank/DDBJ whole genome shotgun (WGS) entry which is preliminary data.</text>
</comment>
<dbReference type="AlphaFoldDB" id="A0A031JPY3"/>
<dbReference type="Proteomes" id="UP000024329">
    <property type="component" value="Unassembled WGS sequence"/>
</dbReference>
<proteinExistence type="predicted"/>